<feature type="transmembrane region" description="Helical" evidence="2">
    <location>
        <begin position="124"/>
        <end position="149"/>
    </location>
</feature>
<dbReference type="RefSeq" id="WP_162370086.1">
    <property type="nucleotide sequence ID" value="NZ_JAAEEH010000013.1"/>
</dbReference>
<dbReference type="EMBL" id="JAAEEH010000013">
    <property type="protein sequence ID" value="NDL67364.1"/>
    <property type="molecule type" value="Genomic_DNA"/>
</dbReference>
<keyword evidence="2" id="KW-0812">Transmembrane</keyword>
<keyword evidence="1" id="KW-0175">Coiled coil</keyword>
<comment type="caution">
    <text evidence="3">The sequence shown here is derived from an EMBL/GenBank/DDBJ whole genome shotgun (WGS) entry which is preliminary data.</text>
</comment>
<sequence>MPWCPKCKTEYEEGVAQCAECAVPLVDDLKEAKYRVPLAQVADRELGERILEYLRYSKCEDALVEEGPEGYTVLVLEKDKEKATKHLRVYLQEMAREKEEEEEEEEEAGYATEHLEAEPEDGSLAYFLLGGASLAAGALLLLGVVELSFLRGRGAPLLLLAFGGLLLWVGISAKRKADRMKESGSRREAQVREMTDWFKENGDLGKMLSEAGLDLGDTDQGAAYYQLADRLKEALEQAFPQVEETLRNTAAERIQEEMVWTTKGMHDKIN</sequence>
<protein>
    <recommendedName>
        <fullName evidence="5">Zinc ribbon domain-containing protein</fullName>
    </recommendedName>
</protein>
<accession>A0A7X5KMV2</accession>
<dbReference type="Proteomes" id="UP000461585">
    <property type="component" value="Unassembled WGS sequence"/>
</dbReference>
<proteinExistence type="predicted"/>
<name>A0A7X5KMV2_9FIRM</name>
<keyword evidence="2" id="KW-1133">Transmembrane helix</keyword>
<keyword evidence="4" id="KW-1185">Reference proteome</keyword>
<evidence type="ECO:0008006" key="5">
    <source>
        <dbReference type="Google" id="ProtNLM"/>
    </source>
</evidence>
<keyword evidence="2" id="KW-0472">Membrane</keyword>
<feature type="coiled-coil region" evidence="1">
    <location>
        <begin position="80"/>
        <end position="111"/>
    </location>
</feature>
<evidence type="ECO:0000256" key="1">
    <source>
        <dbReference type="SAM" id="Coils"/>
    </source>
</evidence>
<organism evidence="3 4">
    <name type="scientific">Anaerotalea alkaliphila</name>
    <dbReference type="NCBI Taxonomy" id="2662126"/>
    <lineage>
        <taxon>Bacteria</taxon>
        <taxon>Bacillati</taxon>
        <taxon>Bacillota</taxon>
        <taxon>Clostridia</taxon>
        <taxon>Eubacteriales</taxon>
        <taxon>Anaerotalea</taxon>
    </lineage>
</organism>
<evidence type="ECO:0000256" key="2">
    <source>
        <dbReference type="SAM" id="Phobius"/>
    </source>
</evidence>
<reference evidence="3 4" key="1">
    <citation type="submission" date="2020-01" db="EMBL/GenBank/DDBJ databases">
        <title>Anaeroalcalibacter tamaniensis gen. nov., sp. nov., moderately halophilic strictly anaerobic fermenter bacterium from mud volcano of Taman peninsula.</title>
        <authorList>
            <person name="Frolova A."/>
            <person name="Merkel A.Y."/>
            <person name="Slobodkin A.I."/>
        </authorList>
    </citation>
    <scope>NUCLEOTIDE SEQUENCE [LARGE SCALE GENOMIC DNA]</scope>
    <source>
        <strain evidence="3 4">F-3ap</strain>
    </source>
</reference>
<gene>
    <name evidence="3" type="ORF">GXN74_06375</name>
</gene>
<evidence type="ECO:0000313" key="3">
    <source>
        <dbReference type="EMBL" id="NDL67364.1"/>
    </source>
</evidence>
<evidence type="ECO:0000313" key="4">
    <source>
        <dbReference type="Proteomes" id="UP000461585"/>
    </source>
</evidence>
<dbReference type="AlphaFoldDB" id="A0A7X5KMV2"/>
<feature type="transmembrane region" description="Helical" evidence="2">
    <location>
        <begin position="155"/>
        <end position="173"/>
    </location>
</feature>